<dbReference type="InterPro" id="IPR035973">
    <property type="entry name" value="Cyt_c_oxidase_su3-like_sf"/>
</dbReference>
<evidence type="ECO:0000256" key="3">
    <source>
        <dbReference type="ARBA" id="ARBA00022692"/>
    </source>
</evidence>
<reference evidence="7 8" key="1">
    <citation type="submission" date="2019-06" db="EMBL/GenBank/DDBJ databases">
        <title>Complete genome sequence of Ensifer mexicanus ITTG R7 isolated from nodules of Acacia angustissima (Mill.) Kuntze.</title>
        <authorList>
            <person name="Rincon-Rosales R."/>
            <person name="Rogel M.A."/>
            <person name="Guerrero G."/>
            <person name="Rincon-Molina C.I."/>
            <person name="Lopez-Lopez A."/>
            <person name="Martinez-Romero E."/>
        </authorList>
    </citation>
    <scope>NUCLEOTIDE SEQUENCE [LARGE SCALE GENOMIC DNA]</scope>
    <source>
        <strain evidence="7 8">ITTG R7</strain>
        <plasmid evidence="8">pemeittgr7c</plasmid>
    </source>
</reference>
<dbReference type="InterPro" id="IPR024791">
    <property type="entry name" value="Cyt_c/ubiquinol_Oxase_su3"/>
</dbReference>
<dbReference type="EMBL" id="CP041241">
    <property type="protein sequence ID" value="QLL66138.1"/>
    <property type="molecule type" value="Genomic_DNA"/>
</dbReference>
<dbReference type="InterPro" id="IPR000298">
    <property type="entry name" value="Cyt_c_oxidase-like_su3"/>
</dbReference>
<dbReference type="PANTHER" id="PTHR11403">
    <property type="entry name" value="CYTOCHROME C OXIDASE SUBUNIT III"/>
    <property type="match status" value="1"/>
</dbReference>
<dbReference type="InterPro" id="IPR013833">
    <property type="entry name" value="Cyt_c_oxidase_su3_a-hlx"/>
</dbReference>
<dbReference type="Pfam" id="PF00510">
    <property type="entry name" value="COX3"/>
    <property type="match status" value="1"/>
</dbReference>
<dbReference type="PANTHER" id="PTHR11403:SF6">
    <property type="entry name" value="NITRIC OXIDE REDUCTASE SUBUNIT E"/>
    <property type="match status" value="1"/>
</dbReference>
<gene>
    <name evidence="7" type="ORF">FKV68_33350</name>
</gene>
<protein>
    <submittedName>
        <fullName evidence="7">Cytochrome c oxidase subunit 3 family protein</fullName>
    </submittedName>
</protein>
<comment type="subcellular location">
    <subcellularLocation>
        <location evidence="6">Cell membrane</location>
        <topology evidence="6">Multi-pass membrane protein</topology>
    </subcellularLocation>
    <subcellularLocation>
        <location evidence="1">Membrane</location>
        <topology evidence="1">Multi-pass membrane protein</topology>
    </subcellularLocation>
</comment>
<proteinExistence type="inferred from homology"/>
<evidence type="ECO:0000256" key="1">
    <source>
        <dbReference type="ARBA" id="ARBA00004141"/>
    </source>
</evidence>
<dbReference type="RefSeq" id="WP_180943034.1">
    <property type="nucleotide sequence ID" value="NZ_CP041241.1"/>
</dbReference>
<sequence>MDARVTSDIEAGEEAPADELLLWILVWSELAAFGILLVAFLVTGFLQADAFAAGRNELNPLLAGINTLVLLTSGWQAALAARKFALPGGRRRALVLAALLGFVFVAIKLTEYSGELASGDLARFGAFFELYFLITGFHLLHVVFGGLILLLVVWRPTPGNVTLITTLWHVIDLIWIVMFPIIYLV</sequence>
<keyword evidence="3 6" id="KW-0812">Transmembrane</keyword>
<keyword evidence="7" id="KW-0614">Plasmid</keyword>
<dbReference type="GO" id="GO:0005886">
    <property type="term" value="C:plasma membrane"/>
    <property type="evidence" value="ECO:0007669"/>
    <property type="project" value="UniProtKB-SubCell"/>
</dbReference>
<evidence type="ECO:0000313" key="7">
    <source>
        <dbReference type="EMBL" id="QLL66138.1"/>
    </source>
</evidence>
<geneLocation type="plasmid" evidence="8">
    <name>pemeittgr7c</name>
</geneLocation>
<dbReference type="GO" id="GO:0004129">
    <property type="term" value="F:cytochrome-c oxidase activity"/>
    <property type="evidence" value="ECO:0007669"/>
    <property type="project" value="InterPro"/>
</dbReference>
<keyword evidence="8" id="KW-1185">Reference proteome</keyword>
<dbReference type="GO" id="GO:0019646">
    <property type="term" value="P:aerobic electron transport chain"/>
    <property type="evidence" value="ECO:0007669"/>
    <property type="project" value="InterPro"/>
</dbReference>
<dbReference type="Proteomes" id="UP000510721">
    <property type="component" value="Plasmid pEmeITTGR7c"/>
</dbReference>
<name>A0A859R9Z1_9HYPH</name>
<keyword evidence="4" id="KW-1133">Transmembrane helix</keyword>
<keyword evidence="5" id="KW-0472">Membrane</keyword>
<evidence type="ECO:0000256" key="4">
    <source>
        <dbReference type="ARBA" id="ARBA00022989"/>
    </source>
</evidence>
<accession>A0A859R9Z1</accession>
<evidence type="ECO:0000256" key="6">
    <source>
        <dbReference type="RuleBase" id="RU003376"/>
    </source>
</evidence>
<dbReference type="PROSITE" id="PS50253">
    <property type="entry name" value="COX3"/>
    <property type="match status" value="1"/>
</dbReference>
<comment type="similarity">
    <text evidence="2 6">Belongs to the cytochrome c oxidase subunit 3 family.</text>
</comment>
<evidence type="ECO:0000313" key="8">
    <source>
        <dbReference type="Proteomes" id="UP000510721"/>
    </source>
</evidence>
<evidence type="ECO:0000256" key="5">
    <source>
        <dbReference type="ARBA" id="ARBA00023136"/>
    </source>
</evidence>
<dbReference type="SUPFAM" id="SSF81452">
    <property type="entry name" value="Cytochrome c oxidase subunit III-like"/>
    <property type="match status" value="1"/>
</dbReference>
<organism evidence="7 8">
    <name type="scientific">Sinorhizobium mexicanum</name>
    <dbReference type="NCBI Taxonomy" id="375549"/>
    <lineage>
        <taxon>Bacteria</taxon>
        <taxon>Pseudomonadati</taxon>
        <taxon>Pseudomonadota</taxon>
        <taxon>Alphaproteobacteria</taxon>
        <taxon>Hyphomicrobiales</taxon>
        <taxon>Rhizobiaceae</taxon>
        <taxon>Sinorhizobium/Ensifer group</taxon>
        <taxon>Sinorhizobium</taxon>
    </lineage>
</organism>
<dbReference type="KEGG" id="emx:FKV68_33350"/>
<dbReference type="AlphaFoldDB" id="A0A859R9Z1"/>
<evidence type="ECO:0000256" key="2">
    <source>
        <dbReference type="ARBA" id="ARBA00010581"/>
    </source>
</evidence>
<dbReference type="Gene3D" id="1.20.120.80">
    <property type="entry name" value="Cytochrome c oxidase, subunit III, four-helix bundle"/>
    <property type="match status" value="1"/>
</dbReference>